<dbReference type="HOGENOM" id="CLU_017584_4_4_5"/>
<dbReference type="InterPro" id="IPR015422">
    <property type="entry name" value="PyrdxlP-dep_Trfase_small"/>
</dbReference>
<gene>
    <name evidence="2" type="ordered locus">RLO149_c028860</name>
</gene>
<dbReference type="GO" id="GO:0030170">
    <property type="term" value="F:pyridoxal phosphate binding"/>
    <property type="evidence" value="ECO:0007669"/>
    <property type="project" value="InterPro"/>
</dbReference>
<evidence type="ECO:0000259" key="1">
    <source>
        <dbReference type="Pfam" id="PF00155"/>
    </source>
</evidence>
<dbReference type="EMBL" id="CP002623">
    <property type="protein sequence ID" value="AEI94843.1"/>
    <property type="molecule type" value="Genomic_DNA"/>
</dbReference>
<dbReference type="Proteomes" id="UP000001353">
    <property type="component" value="Chromosome"/>
</dbReference>
<keyword evidence="2" id="KW-0808">Transferase</keyword>
<dbReference type="OrthoDB" id="9803354at2"/>
<dbReference type="CDD" id="cd00609">
    <property type="entry name" value="AAT_like"/>
    <property type="match status" value="1"/>
</dbReference>
<sequence length="385" mass="42532">MPTLPDFRLETHFAKWEFTAQYHLTASDAESISLRDLLAMASDEDRAAFEEMWLGYTETFGAPDLRARIAQTYEQQSADNILCFAGASEGIFAANSVLLDKDSHAIVVTPNYQSHETLPVTICSATGVPLDPDDGWSLDIDRVAAAIQPNTRLLTMNFPHNPTGAILARDRYDALIALCRKHGIYILHDEIFHGLGPSGTQFLPFVADVYERGLSLNVMSKSYGLPGLRIGWIASQDRDVLARMERLKHYLSICNSGPSERLAMIALANRRALLARNCAIVDENLPKWDAFFARYPDLFDWQHPDGSCMAYPRYKGAGGVDAFARDLVEQSGVLVLPSSIYASDIGPVPSDRFRIGLGRRGLDEGLAAFEAYLNRNDGPSLLTGD</sequence>
<dbReference type="RefSeq" id="WP_013962756.1">
    <property type="nucleotide sequence ID" value="NC_015730.1"/>
</dbReference>
<accession>F7ZH01</accession>
<evidence type="ECO:0000313" key="3">
    <source>
        <dbReference type="Proteomes" id="UP000001353"/>
    </source>
</evidence>
<dbReference type="InterPro" id="IPR015424">
    <property type="entry name" value="PyrdxlP-dep_Trfase"/>
</dbReference>
<keyword evidence="3" id="KW-1185">Reference proteome</keyword>
<organism evidence="2 3">
    <name type="scientific">Roseobacter litoralis (strain ATCC 49566 / DSM 6996 / JCM 21268 / NBRC 15278 / OCh 149)</name>
    <dbReference type="NCBI Taxonomy" id="391595"/>
    <lineage>
        <taxon>Bacteria</taxon>
        <taxon>Pseudomonadati</taxon>
        <taxon>Pseudomonadota</taxon>
        <taxon>Alphaproteobacteria</taxon>
        <taxon>Rhodobacterales</taxon>
        <taxon>Roseobacteraceae</taxon>
        <taxon>Roseobacter</taxon>
    </lineage>
</organism>
<feature type="domain" description="Aminotransferase class I/classII large" evidence="1">
    <location>
        <begin position="47"/>
        <end position="357"/>
    </location>
</feature>
<dbReference type="eggNOG" id="COG0436">
    <property type="taxonomic scope" value="Bacteria"/>
</dbReference>
<dbReference type="KEGG" id="rli:RLO149_c028860"/>
<dbReference type="Gene3D" id="3.40.640.10">
    <property type="entry name" value="Type I PLP-dependent aspartate aminotransferase-like (Major domain)"/>
    <property type="match status" value="1"/>
</dbReference>
<evidence type="ECO:0000313" key="2">
    <source>
        <dbReference type="EMBL" id="AEI94843.1"/>
    </source>
</evidence>
<reference evidence="2 3" key="1">
    <citation type="journal article" date="2011" name="BMC Genomics">
        <title>Comparative genome analysis and genome-guided physiological analysis of Roseobacter litoralis.</title>
        <authorList>
            <person name="Kalhoefer D."/>
            <person name="Thole S."/>
            <person name="Voget S."/>
            <person name="Lehmann R."/>
            <person name="Liesegang H."/>
            <person name="Wollher A."/>
            <person name="Daniel R."/>
            <person name="Simon M."/>
            <person name="Brinkhoff T."/>
        </authorList>
    </citation>
    <scope>NUCLEOTIDE SEQUENCE [LARGE SCALE GENOMIC DNA]</scope>
    <source>
        <strain evidence="3">ATCC 49566 / DSM 6996 / JCM 21268 / NBRC 15278 / OCh 149</strain>
    </source>
</reference>
<dbReference type="AlphaFoldDB" id="F7ZH01"/>
<dbReference type="Pfam" id="PF00155">
    <property type="entry name" value="Aminotran_1_2"/>
    <property type="match status" value="1"/>
</dbReference>
<dbReference type="InterPro" id="IPR015421">
    <property type="entry name" value="PyrdxlP-dep_Trfase_major"/>
</dbReference>
<keyword evidence="2" id="KW-0032">Aminotransferase</keyword>
<dbReference type="Gene3D" id="3.90.1150.10">
    <property type="entry name" value="Aspartate Aminotransferase, domain 1"/>
    <property type="match status" value="1"/>
</dbReference>
<dbReference type="GO" id="GO:0008483">
    <property type="term" value="F:transaminase activity"/>
    <property type="evidence" value="ECO:0007669"/>
    <property type="project" value="UniProtKB-KW"/>
</dbReference>
<dbReference type="PANTHER" id="PTHR43510">
    <property type="entry name" value="AMINOTRANSFERASE FUNCTION, HYPOTHETICAL (EUROFUNG)"/>
    <property type="match status" value="1"/>
</dbReference>
<dbReference type="STRING" id="391595.RLO149_c028860"/>
<dbReference type="InterPro" id="IPR004839">
    <property type="entry name" value="Aminotransferase_I/II_large"/>
</dbReference>
<dbReference type="SUPFAM" id="SSF53383">
    <property type="entry name" value="PLP-dependent transferases"/>
    <property type="match status" value="1"/>
</dbReference>
<proteinExistence type="predicted"/>
<name>F7ZH01_ROSLO</name>
<dbReference type="PANTHER" id="PTHR43510:SF1">
    <property type="entry name" value="AMINOTRANSFERASE FUNCTION, HYPOTHETICAL (EUROFUNG)"/>
    <property type="match status" value="1"/>
</dbReference>
<protein>
    <submittedName>
        <fullName evidence="2">Aminotransferase</fullName>
    </submittedName>
</protein>